<feature type="non-terminal residue" evidence="4">
    <location>
        <position position="1"/>
    </location>
</feature>
<dbReference type="PANTHER" id="PTHR45999">
    <property type="entry name" value="UNC-13-4A, ISOFORM B"/>
    <property type="match status" value="1"/>
</dbReference>
<dbReference type="PANTHER" id="PTHR45999:SF2">
    <property type="entry name" value="PROTEIN UNC-13 HOMOLOG 4B"/>
    <property type="match status" value="1"/>
</dbReference>
<evidence type="ECO:0000256" key="2">
    <source>
        <dbReference type="ARBA" id="ARBA00022483"/>
    </source>
</evidence>
<comment type="caution">
    <text evidence="4">The sequence shown here is derived from an EMBL/GenBank/DDBJ whole genome shotgun (WGS) entry which is preliminary data.</text>
</comment>
<keyword evidence="2" id="KW-0268">Exocytosis</keyword>
<dbReference type="InterPro" id="IPR052095">
    <property type="entry name" value="UNC-13_domain"/>
</dbReference>
<dbReference type="SMART" id="SM00239">
    <property type="entry name" value="C2"/>
    <property type="match status" value="1"/>
</dbReference>
<dbReference type="EMBL" id="JAHXZJ010000374">
    <property type="protein sequence ID" value="KAH0561248.1"/>
    <property type="molecule type" value="Genomic_DNA"/>
</dbReference>
<dbReference type="Gene3D" id="2.60.40.150">
    <property type="entry name" value="C2 domain"/>
    <property type="match status" value="1"/>
</dbReference>
<evidence type="ECO:0000259" key="3">
    <source>
        <dbReference type="PROSITE" id="PS50004"/>
    </source>
</evidence>
<dbReference type="InterPro" id="IPR000008">
    <property type="entry name" value="C2_dom"/>
</dbReference>
<accession>A0AAV7J0M0</accession>
<proteinExistence type="inferred from homology"/>
<evidence type="ECO:0000313" key="5">
    <source>
        <dbReference type="Proteomes" id="UP000826195"/>
    </source>
</evidence>
<dbReference type="SUPFAM" id="SSF49562">
    <property type="entry name" value="C2 domain (Calcium/lipid-binding domain, CaLB)"/>
    <property type="match status" value="1"/>
</dbReference>
<gene>
    <name evidence="4" type="ORF">KQX54_015203</name>
</gene>
<organism evidence="4 5">
    <name type="scientific">Cotesia glomerata</name>
    <name type="common">Lepidopteran parasitic wasp</name>
    <name type="synonym">Apanteles glomeratus</name>
    <dbReference type="NCBI Taxonomy" id="32391"/>
    <lineage>
        <taxon>Eukaryota</taxon>
        <taxon>Metazoa</taxon>
        <taxon>Ecdysozoa</taxon>
        <taxon>Arthropoda</taxon>
        <taxon>Hexapoda</taxon>
        <taxon>Insecta</taxon>
        <taxon>Pterygota</taxon>
        <taxon>Neoptera</taxon>
        <taxon>Endopterygota</taxon>
        <taxon>Hymenoptera</taxon>
        <taxon>Apocrita</taxon>
        <taxon>Ichneumonoidea</taxon>
        <taxon>Braconidae</taxon>
        <taxon>Microgastrinae</taxon>
        <taxon>Cotesia</taxon>
    </lineage>
</organism>
<dbReference type="GO" id="GO:0006887">
    <property type="term" value="P:exocytosis"/>
    <property type="evidence" value="ECO:0007669"/>
    <property type="project" value="UniProtKB-KW"/>
</dbReference>
<dbReference type="GO" id="GO:0099503">
    <property type="term" value="C:secretory vesicle"/>
    <property type="evidence" value="ECO:0007669"/>
    <property type="project" value="TreeGrafter"/>
</dbReference>
<name>A0AAV7J0M0_COTGL</name>
<evidence type="ECO:0000313" key="4">
    <source>
        <dbReference type="EMBL" id="KAH0561248.1"/>
    </source>
</evidence>
<reference evidence="4 5" key="1">
    <citation type="journal article" date="2021" name="J. Hered.">
        <title>A chromosome-level genome assembly of the parasitoid wasp, Cotesia glomerata (Hymenoptera: Braconidae).</title>
        <authorList>
            <person name="Pinto B.J."/>
            <person name="Weis J.J."/>
            <person name="Gamble T."/>
            <person name="Ode P.J."/>
            <person name="Paul R."/>
            <person name="Zaspel J.M."/>
        </authorList>
    </citation>
    <scope>NUCLEOTIDE SEQUENCE [LARGE SCALE GENOMIC DNA]</scope>
    <source>
        <strain evidence="4">CgM1</strain>
    </source>
</reference>
<dbReference type="AlphaFoldDB" id="A0AAV7J0M0"/>
<evidence type="ECO:0000256" key="1">
    <source>
        <dbReference type="ARBA" id="ARBA00005823"/>
    </source>
</evidence>
<sequence>DLIGKLSTLERKLHSKSKQPTKRLKEVKTRKCDSYVKIRLLPEEKFCEVKLPKTHVQKETLFPLFDETVNIALTPEQRNIENAILVFEVKDKDFLRTKFMAEAFLQFSDIPDTGHDVGIDSLDQIHLKLSRPVDKTTDVIRALEHRKGDNQAMDFISKFNAKLNTR</sequence>
<dbReference type="Pfam" id="PF00168">
    <property type="entry name" value="C2"/>
    <property type="match status" value="1"/>
</dbReference>
<dbReference type="Proteomes" id="UP000826195">
    <property type="component" value="Unassembled WGS sequence"/>
</dbReference>
<feature type="domain" description="C2" evidence="3">
    <location>
        <begin position="1"/>
        <end position="120"/>
    </location>
</feature>
<protein>
    <recommendedName>
        <fullName evidence="3">C2 domain-containing protein</fullName>
    </recommendedName>
</protein>
<dbReference type="PROSITE" id="PS50004">
    <property type="entry name" value="C2"/>
    <property type="match status" value="1"/>
</dbReference>
<comment type="similarity">
    <text evidence="1">Belongs to the unc-13 family.</text>
</comment>
<keyword evidence="5" id="KW-1185">Reference proteome</keyword>
<dbReference type="InterPro" id="IPR035892">
    <property type="entry name" value="C2_domain_sf"/>
</dbReference>